<dbReference type="InterPro" id="IPR005846">
    <property type="entry name" value="A-D-PHexomutase_a/b/a-III"/>
</dbReference>
<dbReference type="GO" id="GO:0005975">
    <property type="term" value="P:carbohydrate metabolic process"/>
    <property type="evidence" value="ECO:0007669"/>
    <property type="project" value="InterPro"/>
</dbReference>
<dbReference type="InterPro" id="IPR005845">
    <property type="entry name" value="A-D-PHexomutase_a/b/a-II"/>
</dbReference>
<dbReference type="InterPro" id="IPR050060">
    <property type="entry name" value="Phosphoglucosamine_mutase"/>
</dbReference>
<dbReference type="InterPro" id="IPR016055">
    <property type="entry name" value="A-D-PHexomutase_a/b/a-I/II/III"/>
</dbReference>
<proteinExistence type="predicted"/>
<evidence type="ECO:0000259" key="6">
    <source>
        <dbReference type="Pfam" id="PF00408"/>
    </source>
</evidence>
<evidence type="ECO:0000259" key="8">
    <source>
        <dbReference type="Pfam" id="PF02880"/>
    </source>
</evidence>
<dbReference type="InterPro" id="IPR036900">
    <property type="entry name" value="A-D-PHexomutase_C_sf"/>
</dbReference>
<organism evidence="9">
    <name type="scientific">termite gut metagenome</name>
    <dbReference type="NCBI Taxonomy" id="433724"/>
    <lineage>
        <taxon>unclassified sequences</taxon>
        <taxon>metagenomes</taxon>
        <taxon>organismal metagenomes</taxon>
    </lineage>
</organism>
<name>A0A5J4PE44_9ZZZZ</name>
<keyword evidence="3" id="KW-0479">Metal-binding</keyword>
<dbReference type="EC" id="5.4.2.8" evidence="9"/>
<dbReference type="Gene3D" id="3.30.310.50">
    <property type="entry name" value="Alpha-D-phosphohexomutase, C-terminal domain"/>
    <property type="match status" value="1"/>
</dbReference>
<feature type="non-terminal residue" evidence="9">
    <location>
        <position position="259"/>
    </location>
</feature>
<dbReference type="Pfam" id="PF00408">
    <property type="entry name" value="PGM_PMM_IV"/>
    <property type="match status" value="1"/>
</dbReference>
<gene>
    <name evidence="9" type="ORF">EZS27_040591</name>
</gene>
<dbReference type="SUPFAM" id="SSF55957">
    <property type="entry name" value="Phosphoglucomutase, C-terminal domain"/>
    <property type="match status" value="1"/>
</dbReference>
<comment type="cofactor">
    <cofactor evidence="1">
        <name>Mg(2+)</name>
        <dbReference type="ChEBI" id="CHEBI:18420"/>
    </cofactor>
</comment>
<feature type="domain" description="Alpha-D-phosphohexomutase alpha/beta/alpha" evidence="8">
    <location>
        <begin position="70"/>
        <end position="175"/>
    </location>
</feature>
<dbReference type="EMBL" id="SNRY01008954">
    <property type="protein sequence ID" value="KAA6307737.1"/>
    <property type="molecule type" value="Genomic_DNA"/>
</dbReference>
<dbReference type="Pfam" id="PF02879">
    <property type="entry name" value="PGM_PMM_II"/>
    <property type="match status" value="1"/>
</dbReference>
<evidence type="ECO:0000256" key="1">
    <source>
        <dbReference type="ARBA" id="ARBA00001946"/>
    </source>
</evidence>
<feature type="domain" description="Alpha-D-phosphohexomutase alpha/beta/alpha" evidence="7">
    <location>
        <begin position="2"/>
        <end position="63"/>
    </location>
</feature>
<dbReference type="GO" id="GO:0009252">
    <property type="term" value="P:peptidoglycan biosynthetic process"/>
    <property type="evidence" value="ECO:0007669"/>
    <property type="project" value="TreeGrafter"/>
</dbReference>
<evidence type="ECO:0000256" key="5">
    <source>
        <dbReference type="ARBA" id="ARBA00023235"/>
    </source>
</evidence>
<comment type="caution">
    <text evidence="9">The sequence shown here is derived from an EMBL/GenBank/DDBJ whole genome shotgun (WGS) entry which is preliminary data.</text>
</comment>
<keyword evidence="5 9" id="KW-0413">Isomerase</keyword>
<dbReference type="Pfam" id="PF02880">
    <property type="entry name" value="PGM_PMM_III"/>
    <property type="match status" value="1"/>
</dbReference>
<evidence type="ECO:0000313" key="9">
    <source>
        <dbReference type="EMBL" id="KAA6307737.1"/>
    </source>
</evidence>
<dbReference type="GO" id="GO:0005829">
    <property type="term" value="C:cytosol"/>
    <property type="evidence" value="ECO:0007669"/>
    <property type="project" value="TreeGrafter"/>
</dbReference>
<dbReference type="GO" id="GO:0004615">
    <property type="term" value="F:phosphomannomutase activity"/>
    <property type="evidence" value="ECO:0007669"/>
    <property type="project" value="UniProtKB-EC"/>
</dbReference>
<dbReference type="PANTHER" id="PTHR42946:SF1">
    <property type="entry name" value="PHOSPHOGLUCOMUTASE (ALPHA-D-GLUCOSE-1,6-BISPHOSPHATE-DEPENDENT)"/>
    <property type="match status" value="1"/>
</dbReference>
<dbReference type="PANTHER" id="PTHR42946">
    <property type="entry name" value="PHOSPHOHEXOSE MUTASE"/>
    <property type="match status" value="1"/>
</dbReference>
<dbReference type="InterPro" id="IPR005843">
    <property type="entry name" value="A-D-PHexomutase_C"/>
</dbReference>
<evidence type="ECO:0000256" key="3">
    <source>
        <dbReference type="ARBA" id="ARBA00022723"/>
    </source>
</evidence>
<keyword evidence="2" id="KW-0597">Phosphoprotein</keyword>
<dbReference type="SUPFAM" id="SSF53738">
    <property type="entry name" value="Phosphoglucomutase, first 3 domains"/>
    <property type="match status" value="2"/>
</dbReference>
<feature type="domain" description="Alpha-D-phosphohexomutase C-terminal" evidence="6">
    <location>
        <begin position="197"/>
        <end position="254"/>
    </location>
</feature>
<keyword evidence="4" id="KW-0460">Magnesium</keyword>
<accession>A0A5J4PE44</accession>
<dbReference type="FunFam" id="3.30.310.50:FF:000006">
    <property type="entry name" value="Phosphoglucosamine mutase"/>
    <property type="match status" value="1"/>
</dbReference>
<dbReference type="GO" id="GO:0006048">
    <property type="term" value="P:UDP-N-acetylglucosamine biosynthetic process"/>
    <property type="evidence" value="ECO:0007669"/>
    <property type="project" value="TreeGrafter"/>
</dbReference>
<reference evidence="9" key="1">
    <citation type="submission" date="2019-03" db="EMBL/GenBank/DDBJ databases">
        <title>Single cell metagenomics reveals metabolic interactions within the superorganism composed of flagellate Streblomastix strix and complex community of Bacteroidetes bacteria on its surface.</title>
        <authorList>
            <person name="Treitli S.C."/>
            <person name="Kolisko M."/>
            <person name="Husnik F."/>
            <person name="Keeling P."/>
            <person name="Hampl V."/>
        </authorList>
    </citation>
    <scope>NUCLEOTIDE SEQUENCE</scope>
    <source>
        <strain evidence="9">STM</strain>
    </source>
</reference>
<evidence type="ECO:0000256" key="4">
    <source>
        <dbReference type="ARBA" id="ARBA00022842"/>
    </source>
</evidence>
<protein>
    <submittedName>
        <fullName evidence="9">Phosphomannomutase</fullName>
        <ecNumber evidence="9">5.4.2.8</ecNumber>
    </submittedName>
</protein>
<evidence type="ECO:0000259" key="7">
    <source>
        <dbReference type="Pfam" id="PF02879"/>
    </source>
</evidence>
<evidence type="ECO:0000256" key="2">
    <source>
        <dbReference type="ARBA" id="ARBA00022553"/>
    </source>
</evidence>
<dbReference type="GO" id="GO:0008966">
    <property type="term" value="F:phosphoglucosamine mutase activity"/>
    <property type="evidence" value="ECO:0007669"/>
    <property type="project" value="TreeGrafter"/>
</dbReference>
<dbReference type="FunFam" id="3.40.120.10:FF:000020">
    <property type="entry name" value="Phosphoglucosamine mutase"/>
    <property type="match status" value="1"/>
</dbReference>
<dbReference type="Gene3D" id="3.40.120.10">
    <property type="entry name" value="Alpha-D-Glucose-1,6-Bisphosphate, subunit A, domain 3"/>
    <property type="match status" value="2"/>
</dbReference>
<dbReference type="GO" id="GO:0046872">
    <property type="term" value="F:metal ion binding"/>
    <property type="evidence" value="ECO:0007669"/>
    <property type="project" value="UniProtKB-KW"/>
</dbReference>
<sequence>MERLGVEQIEKLYCEPTGEFAHNPEPLEKNLGDIMELMKGGEMDVAFVVDPDVDRLAVICEDGRMYGEEYTLVTVADYVLKHTPGNTVSNLSSTRALRDVTCKYGMQHSAAAVGEVNVVAKMKETNAVIGGEGNGGVIYPASHYGRDALVGIALFLSHLAHEGKKVSELRDSYPAYHIAKNRIDMTPEMDTDVLLAKVKERYRQEEINDIDGIKIDFADKWVHLRKSNTEPIIRVYSEASTQKAAEDIGQEIRDAINEL</sequence>
<dbReference type="AlphaFoldDB" id="A0A5J4PE44"/>